<keyword evidence="2" id="KW-0378">Hydrolase</keyword>
<proteinExistence type="inferred from homology"/>
<dbReference type="GO" id="GO:0005634">
    <property type="term" value="C:nucleus"/>
    <property type="evidence" value="ECO:0007669"/>
    <property type="project" value="TreeGrafter"/>
</dbReference>
<dbReference type="InterPro" id="IPR000253">
    <property type="entry name" value="FHA_dom"/>
</dbReference>
<protein>
    <submittedName>
        <fullName evidence="6">Putative arginase</fullName>
    </submittedName>
</protein>
<dbReference type="PROSITE" id="PS51409">
    <property type="entry name" value="ARGINASE_2"/>
    <property type="match status" value="1"/>
</dbReference>
<dbReference type="Pfam" id="PF00491">
    <property type="entry name" value="Arginase"/>
    <property type="match status" value="1"/>
</dbReference>
<dbReference type="GO" id="GO:0030145">
    <property type="term" value="F:manganese ion binding"/>
    <property type="evidence" value="ECO:0007669"/>
    <property type="project" value="TreeGrafter"/>
</dbReference>
<dbReference type="GeneID" id="40747988"/>
<reference evidence="6 7" key="1">
    <citation type="journal article" date="2014" name="BMC Genomics">
        <title>Genome sequencing of four Aureobasidium pullulans varieties: biotechnological potential, stress tolerance, and description of new species.</title>
        <authorList>
            <person name="Gostin Ar C."/>
            <person name="Ohm R.A."/>
            <person name="Kogej T."/>
            <person name="Sonjak S."/>
            <person name="Turk M."/>
            <person name="Zajc J."/>
            <person name="Zalar P."/>
            <person name="Grube M."/>
            <person name="Sun H."/>
            <person name="Han J."/>
            <person name="Sharma A."/>
            <person name="Chiniquy J."/>
            <person name="Ngan C.Y."/>
            <person name="Lipzen A."/>
            <person name="Barry K."/>
            <person name="Grigoriev I.V."/>
            <person name="Gunde-Cimerman N."/>
        </authorList>
    </citation>
    <scope>NUCLEOTIDE SEQUENCE [LARGE SCALE GENOMIC DNA]</scope>
    <source>
        <strain evidence="6 7">EXF-150</strain>
    </source>
</reference>
<dbReference type="PANTHER" id="PTHR43782:SF3">
    <property type="entry name" value="ARGINASE"/>
    <property type="match status" value="1"/>
</dbReference>
<dbReference type="GO" id="GO:0005829">
    <property type="term" value="C:cytosol"/>
    <property type="evidence" value="ECO:0007669"/>
    <property type="project" value="TreeGrafter"/>
</dbReference>
<accession>A0A074XNE9</accession>
<evidence type="ECO:0000259" key="5">
    <source>
        <dbReference type="PROSITE" id="PS50006"/>
    </source>
</evidence>
<dbReference type="STRING" id="1043002.A0A074XNE9"/>
<dbReference type="PROSITE" id="PS50006">
    <property type="entry name" value="FHA_DOMAIN"/>
    <property type="match status" value="1"/>
</dbReference>
<dbReference type="PANTHER" id="PTHR43782">
    <property type="entry name" value="ARGINASE"/>
    <property type="match status" value="1"/>
</dbReference>
<dbReference type="AlphaFoldDB" id="A0A074XNE9"/>
<comment type="similarity">
    <text evidence="4">Belongs to the arginase family.</text>
</comment>
<evidence type="ECO:0000256" key="4">
    <source>
        <dbReference type="PROSITE-ProRule" id="PRU00742"/>
    </source>
</evidence>
<gene>
    <name evidence="6" type="ORF">M438DRAFT_346474</name>
</gene>
<organism evidence="6 7">
    <name type="scientific">Aureobasidium pullulans EXF-150</name>
    <dbReference type="NCBI Taxonomy" id="1043002"/>
    <lineage>
        <taxon>Eukaryota</taxon>
        <taxon>Fungi</taxon>
        <taxon>Dikarya</taxon>
        <taxon>Ascomycota</taxon>
        <taxon>Pezizomycotina</taxon>
        <taxon>Dothideomycetes</taxon>
        <taxon>Dothideomycetidae</taxon>
        <taxon>Dothideales</taxon>
        <taxon>Saccotheciaceae</taxon>
        <taxon>Aureobasidium</taxon>
    </lineage>
</organism>
<evidence type="ECO:0000256" key="3">
    <source>
        <dbReference type="ARBA" id="ARBA00023211"/>
    </source>
</evidence>
<dbReference type="CDD" id="cd09999">
    <property type="entry name" value="Arginase-like_1"/>
    <property type="match status" value="1"/>
</dbReference>
<evidence type="ECO:0000313" key="6">
    <source>
        <dbReference type="EMBL" id="KEQ83527.1"/>
    </source>
</evidence>
<name>A0A074XNE9_AURPU</name>
<evidence type="ECO:0000256" key="1">
    <source>
        <dbReference type="ARBA" id="ARBA00022723"/>
    </source>
</evidence>
<dbReference type="OrthoDB" id="9992747at2759"/>
<keyword evidence="1" id="KW-0479">Metal-binding</keyword>
<dbReference type="PRINTS" id="PR00116">
    <property type="entry name" value="ARGINASE"/>
</dbReference>
<dbReference type="Proteomes" id="UP000030706">
    <property type="component" value="Unassembled WGS sequence"/>
</dbReference>
<keyword evidence="3" id="KW-0464">Manganese</keyword>
<dbReference type="SUPFAM" id="SSF52768">
    <property type="entry name" value="Arginase/deacetylase"/>
    <property type="match status" value="1"/>
</dbReference>
<evidence type="ECO:0000313" key="7">
    <source>
        <dbReference type="Proteomes" id="UP000030706"/>
    </source>
</evidence>
<feature type="domain" description="FHA" evidence="5">
    <location>
        <begin position="182"/>
        <end position="240"/>
    </location>
</feature>
<dbReference type="Gene3D" id="3.40.800.10">
    <property type="entry name" value="Ureohydrolase domain"/>
    <property type="match status" value="1"/>
</dbReference>
<evidence type="ECO:0000256" key="2">
    <source>
        <dbReference type="ARBA" id="ARBA00022801"/>
    </source>
</evidence>
<dbReference type="HOGENOM" id="CLU_079447_0_0_1"/>
<dbReference type="InterPro" id="IPR023696">
    <property type="entry name" value="Ureohydrolase_dom_sf"/>
</dbReference>
<dbReference type="InterPro" id="IPR006035">
    <property type="entry name" value="Ureohydrolase"/>
</dbReference>
<dbReference type="EMBL" id="KL584984">
    <property type="protein sequence ID" value="KEQ83527.1"/>
    <property type="molecule type" value="Genomic_DNA"/>
</dbReference>
<dbReference type="RefSeq" id="XP_029759714.1">
    <property type="nucleotide sequence ID" value="XM_029905682.1"/>
</dbReference>
<sequence>MPPTSVTLIFSPYHVGLRDHRVGNGPHRICKLGIIKELEGLNIDIHIEELEAVDEFEGEIGKSFELLRRTSTAVSKACAHNSFPLILSGNCMATVGVAAGLGLEDLSFVYFDAHDDLETPSTNTNGYLDAMGMSMLKGESWHNLIATVPGFKPLSLDRLVYCGLRDISDESRQKVKDMKLDVVWGDSTKKVDFSTELGNVLDARALGRTHVHLDLDVLDDTLGKVNDYPSPGGLLESDLISCMELTPKKVAPTSLTVCSFDPHAGDGDKIAKIAVRAIFTFMSSLIETGGLLRSQS</sequence>
<keyword evidence="7" id="KW-1185">Reference proteome</keyword>
<dbReference type="GO" id="GO:0004053">
    <property type="term" value="F:arginase activity"/>
    <property type="evidence" value="ECO:0007669"/>
    <property type="project" value="TreeGrafter"/>
</dbReference>